<accession>A0A8W8HWI4</accession>
<evidence type="ECO:0000256" key="1">
    <source>
        <dbReference type="SAM" id="MobiDB-lite"/>
    </source>
</evidence>
<dbReference type="Proteomes" id="UP000005408">
    <property type="component" value="Unassembled WGS sequence"/>
</dbReference>
<dbReference type="CDD" id="cd22755">
    <property type="entry name" value="OTU_CeDUB-like"/>
    <property type="match status" value="1"/>
</dbReference>
<proteinExistence type="predicted"/>
<keyword evidence="4" id="KW-1185">Reference proteome</keyword>
<evidence type="ECO:0000313" key="3">
    <source>
        <dbReference type="EnsemblMetazoa" id="G11425.1:cds"/>
    </source>
</evidence>
<dbReference type="InterPro" id="IPR038765">
    <property type="entry name" value="Papain-like_cys_pep_sf"/>
</dbReference>
<dbReference type="AlphaFoldDB" id="A0A8W8HWI4"/>
<evidence type="ECO:0000259" key="2">
    <source>
        <dbReference type="PROSITE" id="PS50802"/>
    </source>
</evidence>
<dbReference type="SUPFAM" id="SSF54001">
    <property type="entry name" value="Cysteine proteinases"/>
    <property type="match status" value="1"/>
</dbReference>
<sequence length="469" mass="54814">MNISREFNPVSKNWQIETCNELGISFVERDVLYLPSSHLGVPSTCFKIRGDGNCLFRSIAFAVSGNEELHLYIRNIITSFIAKSRNPIVYNETPEDYLKRTKMRENGVWGTDIEIYFAAKVFNCSIFVYSKHGHSYEWLEFKPENKTTSLAIYLHHKNSDHYDVVTSVSNLSELPLKDKENQHGYVKEPFICIDNDDQHEKDDTQFDISMSNLSDILKSMSFEDGEKVKDLSDVGSKQTADPFDFENEDELRNSPEHERLDISDISIYNSSFEEQVTNRKTKLVVKKQSSILLRKALKDIASSMKEKNKCHQLCLKHVTEKMMHSMRYRFWTKSFEQRVEWFIDKIKERKHQRFLIDGGHNVCSSCFKLLLKINKTFYYKYYKKALEGNSAASFRNVRGFGKAREGAVVWLHNYEYFHADRMPDNGDMMLPFKTRKNDLYDAYVAEKIKQFEISISSAYTVSRAAFYEI</sequence>
<name>A0A8W8HWI4_MAGGI</name>
<dbReference type="Pfam" id="PF02338">
    <property type="entry name" value="OTU"/>
    <property type="match status" value="1"/>
</dbReference>
<dbReference type="InterPro" id="IPR003323">
    <property type="entry name" value="OTU_dom"/>
</dbReference>
<dbReference type="PANTHER" id="PTHR33153">
    <property type="entry name" value="MYND-TYPE DOMAIN-CONTAINING PROTEIN"/>
    <property type="match status" value="1"/>
</dbReference>
<dbReference type="EnsemblMetazoa" id="G11425.1">
    <property type="protein sequence ID" value="G11425.1:cds"/>
    <property type="gene ID" value="G11425"/>
</dbReference>
<dbReference type="Gene3D" id="3.90.70.80">
    <property type="match status" value="1"/>
</dbReference>
<protein>
    <recommendedName>
        <fullName evidence="2">OTU domain-containing protein</fullName>
    </recommendedName>
</protein>
<dbReference type="PROSITE" id="PS50802">
    <property type="entry name" value="OTU"/>
    <property type="match status" value="1"/>
</dbReference>
<reference evidence="3" key="1">
    <citation type="submission" date="2022-08" db="UniProtKB">
        <authorList>
            <consortium name="EnsemblMetazoa"/>
        </authorList>
    </citation>
    <scope>IDENTIFICATION</scope>
    <source>
        <strain evidence="3">05x7-T-G4-1.051#20</strain>
    </source>
</reference>
<feature type="domain" description="OTU" evidence="2">
    <location>
        <begin position="43"/>
        <end position="168"/>
    </location>
</feature>
<dbReference type="PANTHER" id="PTHR33153:SF3">
    <property type="entry name" value="TRAFFICKING PROTEIN PARTICLE COMPLEX SUBUNIT 11 DOMAIN-CONTAINING PROTEIN"/>
    <property type="match status" value="1"/>
</dbReference>
<evidence type="ECO:0000313" key="4">
    <source>
        <dbReference type="Proteomes" id="UP000005408"/>
    </source>
</evidence>
<feature type="region of interest" description="Disordered" evidence="1">
    <location>
        <begin position="231"/>
        <end position="255"/>
    </location>
</feature>
<organism evidence="3 4">
    <name type="scientific">Magallana gigas</name>
    <name type="common">Pacific oyster</name>
    <name type="synonym">Crassostrea gigas</name>
    <dbReference type="NCBI Taxonomy" id="29159"/>
    <lineage>
        <taxon>Eukaryota</taxon>
        <taxon>Metazoa</taxon>
        <taxon>Spiralia</taxon>
        <taxon>Lophotrochozoa</taxon>
        <taxon>Mollusca</taxon>
        <taxon>Bivalvia</taxon>
        <taxon>Autobranchia</taxon>
        <taxon>Pteriomorphia</taxon>
        <taxon>Ostreida</taxon>
        <taxon>Ostreoidea</taxon>
        <taxon>Ostreidae</taxon>
        <taxon>Magallana</taxon>
    </lineage>
</organism>